<dbReference type="OrthoDB" id="5872187at2"/>
<proteinExistence type="predicted"/>
<evidence type="ECO:0000313" key="2">
    <source>
        <dbReference type="Proteomes" id="UP000321922"/>
    </source>
</evidence>
<dbReference type="AlphaFoldDB" id="A0A511QC34"/>
<accession>A0A511QC34</accession>
<name>A0A511QC34_9VIBR</name>
<organism evidence="1 2">
    <name type="scientific">Vibrio sagamiensis NBRC 104589</name>
    <dbReference type="NCBI Taxonomy" id="1219064"/>
    <lineage>
        <taxon>Bacteria</taxon>
        <taxon>Pseudomonadati</taxon>
        <taxon>Pseudomonadota</taxon>
        <taxon>Gammaproteobacteria</taxon>
        <taxon>Vibrionales</taxon>
        <taxon>Vibrionaceae</taxon>
        <taxon>Vibrio</taxon>
    </lineage>
</organism>
<comment type="caution">
    <text evidence="1">The sequence shown here is derived from an EMBL/GenBank/DDBJ whole genome shotgun (WGS) entry which is preliminary data.</text>
</comment>
<evidence type="ECO:0000313" key="1">
    <source>
        <dbReference type="EMBL" id="GEM74850.1"/>
    </source>
</evidence>
<gene>
    <name evidence="1" type="ORF">VSA01S_09620</name>
</gene>
<sequence>MAFIIKETKLKVLPVSIVKEEEFYQPYPAKDAVLFDTETLIPIGLLSYRQFEENNNESIFIAVPNLQGIFDGDYAFITYSLTNQGWKLDNEYIKDTDYKIENNYIEYYLKSVSFYNQYKYVSHPSENSSKEILFELGGQPPLGQNWDAMLYDEMAENPELDHYHDVMEEGGEAEFEKMSTREITYFNEELEKEFIYIGMFSFDTYLGGGGECIVFYQPELKKVMIVPEFS</sequence>
<reference evidence="1 2" key="1">
    <citation type="submission" date="2019-07" db="EMBL/GenBank/DDBJ databases">
        <title>Whole genome shotgun sequence of Vibrio sagamiensis NBRC 104589.</title>
        <authorList>
            <person name="Hosoyama A."/>
            <person name="Uohara A."/>
            <person name="Ohji S."/>
            <person name="Ichikawa N."/>
        </authorList>
    </citation>
    <scope>NUCLEOTIDE SEQUENCE [LARGE SCALE GENOMIC DNA]</scope>
    <source>
        <strain evidence="1 2">NBRC 104589</strain>
    </source>
</reference>
<dbReference type="RefSeq" id="WP_039983426.1">
    <property type="nucleotide sequence ID" value="NZ_BAOJ01000200.1"/>
</dbReference>
<dbReference type="EMBL" id="BJXJ01000007">
    <property type="protein sequence ID" value="GEM74850.1"/>
    <property type="molecule type" value="Genomic_DNA"/>
</dbReference>
<keyword evidence="2" id="KW-1185">Reference proteome</keyword>
<protein>
    <submittedName>
        <fullName evidence="1">Uncharacterized protein</fullName>
    </submittedName>
</protein>
<dbReference type="Proteomes" id="UP000321922">
    <property type="component" value="Unassembled WGS sequence"/>
</dbReference>